<name>A0A9N9WSU7_9DIPT</name>
<gene>
    <name evidence="2" type="ORF">CHIRRI_LOCUS7621</name>
</gene>
<evidence type="ECO:0000256" key="1">
    <source>
        <dbReference type="SAM" id="MobiDB-lite"/>
    </source>
</evidence>
<keyword evidence="3" id="KW-1185">Reference proteome</keyword>
<proteinExistence type="predicted"/>
<reference evidence="2" key="1">
    <citation type="submission" date="2022-01" db="EMBL/GenBank/DDBJ databases">
        <authorList>
            <person name="King R."/>
        </authorList>
    </citation>
    <scope>NUCLEOTIDE SEQUENCE</scope>
</reference>
<feature type="region of interest" description="Disordered" evidence="1">
    <location>
        <begin position="1"/>
        <end position="21"/>
    </location>
</feature>
<evidence type="ECO:0000313" key="2">
    <source>
        <dbReference type="EMBL" id="CAG9804742.1"/>
    </source>
</evidence>
<evidence type="ECO:0000313" key="3">
    <source>
        <dbReference type="Proteomes" id="UP001153620"/>
    </source>
</evidence>
<dbReference type="Gene3D" id="3.40.50.300">
    <property type="entry name" value="P-loop containing nucleotide triphosphate hydrolases"/>
    <property type="match status" value="1"/>
</dbReference>
<protein>
    <submittedName>
        <fullName evidence="2">Uncharacterized protein</fullName>
    </submittedName>
</protein>
<dbReference type="InterPro" id="IPR027417">
    <property type="entry name" value="P-loop_NTPase"/>
</dbReference>
<reference evidence="2" key="2">
    <citation type="submission" date="2022-10" db="EMBL/GenBank/DDBJ databases">
        <authorList>
            <consortium name="ENA_rothamsted_submissions"/>
            <consortium name="culmorum"/>
            <person name="King R."/>
        </authorList>
    </citation>
    <scope>NUCLEOTIDE SEQUENCE</scope>
</reference>
<organism evidence="2 3">
    <name type="scientific">Chironomus riparius</name>
    <dbReference type="NCBI Taxonomy" id="315576"/>
    <lineage>
        <taxon>Eukaryota</taxon>
        <taxon>Metazoa</taxon>
        <taxon>Ecdysozoa</taxon>
        <taxon>Arthropoda</taxon>
        <taxon>Hexapoda</taxon>
        <taxon>Insecta</taxon>
        <taxon>Pterygota</taxon>
        <taxon>Neoptera</taxon>
        <taxon>Endopterygota</taxon>
        <taxon>Diptera</taxon>
        <taxon>Nematocera</taxon>
        <taxon>Chironomoidea</taxon>
        <taxon>Chironomidae</taxon>
        <taxon>Chironominae</taxon>
        <taxon>Chironomus</taxon>
    </lineage>
</organism>
<sequence>MYHFDRSSSSSTNQKSQQIEESFFDDNSQDDFFATSSSKNLSSFKFTFPSVQNTLKDLYFPANSLDSQKHTSNEFLSTFSENYEKNRSQSTQLEQIHDLSDSTQTLFDEDNDSDDIIYKSQKSDDNKTRLEVNSSINSPEQQGSIHTFQPLTLNVPNFGNKDLTTLPESIIELYRGINENYSDFTFTSIIAGQLCSDKFPMNAYSHLKMPLLMSLVTSRENKLHIIGVGQDVAHASIIMSSIGKFAQRFLRVTSNFDGITVNNNNMIEGGGISLATNGVAFLGNWQRIPPKSSLKLLREIETKTILVDKIQGNYQLDTTIWAYWNHTSKIKKDLASISQFINVFGIPIIIDEVYGEERIEIIDDLLNQVATKPINRSNDFQISDNDFQMYINYAQNLTVAFDSRAVVMLKNYFMATKMIRPDALSEKGYEAIKVMAESHAKLSLRKIVSRQDVLVAISIAEKFIKEFFEADSYSSPIFSTTSASIDFYDKYMNDLYEWYLNFTKDILEKM</sequence>
<accession>A0A9N9WSU7</accession>
<dbReference type="Proteomes" id="UP001153620">
    <property type="component" value="Chromosome 2"/>
</dbReference>
<dbReference type="OrthoDB" id="2015372at2759"/>
<dbReference type="AlphaFoldDB" id="A0A9N9WSU7"/>
<dbReference type="EMBL" id="OU895878">
    <property type="protein sequence ID" value="CAG9804742.1"/>
    <property type="molecule type" value="Genomic_DNA"/>
</dbReference>